<dbReference type="InterPro" id="IPR052724">
    <property type="entry name" value="GT117_domain-containing"/>
</dbReference>
<gene>
    <name evidence="2" type="ORF">CFX0092_A3579</name>
</gene>
<feature type="transmembrane region" description="Helical" evidence="1">
    <location>
        <begin position="426"/>
        <end position="446"/>
    </location>
</feature>
<keyword evidence="1" id="KW-0812">Transmembrane</keyword>
<dbReference type="PANTHER" id="PTHR16214">
    <property type="entry name" value="TRANSMEMBRANE PROTEIN 260"/>
    <property type="match status" value="1"/>
</dbReference>
<feature type="transmembrane region" description="Helical" evidence="1">
    <location>
        <begin position="401"/>
        <end position="420"/>
    </location>
</feature>
<feature type="transmembrane region" description="Helical" evidence="1">
    <location>
        <begin position="70"/>
        <end position="88"/>
    </location>
</feature>
<evidence type="ECO:0000256" key="1">
    <source>
        <dbReference type="SAM" id="Phobius"/>
    </source>
</evidence>
<dbReference type="Proteomes" id="UP000215027">
    <property type="component" value="Chromosome I"/>
</dbReference>
<dbReference type="KEGG" id="pbf:CFX0092_A3579"/>
<evidence type="ECO:0000313" key="2">
    <source>
        <dbReference type="EMBL" id="CUS05457.2"/>
    </source>
</evidence>
<reference evidence="2" key="1">
    <citation type="submission" date="2016-01" db="EMBL/GenBank/DDBJ databases">
        <authorList>
            <person name="Mcilroy J.S."/>
            <person name="Karst M S."/>
            <person name="Albertsen M."/>
        </authorList>
    </citation>
    <scope>NUCLEOTIDE SEQUENCE</scope>
    <source>
        <strain evidence="2">Cfx-K</strain>
    </source>
</reference>
<protein>
    <submittedName>
        <fullName evidence="2">Uncharacterized protein</fullName>
    </submittedName>
</protein>
<keyword evidence="1" id="KW-1133">Transmembrane helix</keyword>
<feature type="transmembrane region" description="Helical" evidence="1">
    <location>
        <begin position="108"/>
        <end position="127"/>
    </location>
</feature>
<name>A0A170PJD7_9CHLR</name>
<proteinExistence type="predicted"/>
<feature type="transmembrane region" description="Helical" evidence="1">
    <location>
        <begin position="28"/>
        <end position="44"/>
    </location>
</feature>
<dbReference type="InterPro" id="IPR021280">
    <property type="entry name" value="TMEM260-like"/>
</dbReference>
<organism evidence="2 3">
    <name type="scientific">Candidatus Promineifilum breve</name>
    <dbReference type="NCBI Taxonomy" id="1806508"/>
    <lineage>
        <taxon>Bacteria</taxon>
        <taxon>Bacillati</taxon>
        <taxon>Chloroflexota</taxon>
        <taxon>Ardenticatenia</taxon>
        <taxon>Candidatus Promineifilales</taxon>
        <taxon>Candidatus Promineifilaceae</taxon>
        <taxon>Candidatus Promineifilum</taxon>
    </lineage>
</organism>
<feature type="transmembrane region" description="Helical" evidence="1">
    <location>
        <begin position="174"/>
        <end position="196"/>
    </location>
</feature>
<feature type="transmembrane region" description="Helical" evidence="1">
    <location>
        <begin position="367"/>
        <end position="394"/>
    </location>
</feature>
<dbReference type="PANTHER" id="PTHR16214:SF3">
    <property type="entry name" value="TRANSMEMBRANE PROTEIN 260"/>
    <property type="match status" value="1"/>
</dbReference>
<dbReference type="AlphaFoldDB" id="A0A170PJD7"/>
<keyword evidence="1" id="KW-0472">Membrane</keyword>
<feature type="transmembrane region" description="Helical" evidence="1">
    <location>
        <begin position="225"/>
        <end position="243"/>
    </location>
</feature>
<dbReference type="Pfam" id="PF11028">
    <property type="entry name" value="TMEM260-like"/>
    <property type="match status" value="1"/>
</dbReference>
<dbReference type="OrthoDB" id="144153at2"/>
<evidence type="ECO:0000313" key="3">
    <source>
        <dbReference type="Proteomes" id="UP000215027"/>
    </source>
</evidence>
<feature type="transmembrane region" description="Helical" evidence="1">
    <location>
        <begin position="203"/>
        <end position="219"/>
    </location>
</feature>
<keyword evidence="3" id="KW-1185">Reference proteome</keyword>
<feature type="transmembrane region" description="Helical" evidence="1">
    <location>
        <begin position="458"/>
        <end position="477"/>
    </location>
</feature>
<feature type="transmembrane region" description="Helical" evidence="1">
    <location>
        <begin position="303"/>
        <end position="322"/>
    </location>
</feature>
<dbReference type="EMBL" id="LN890655">
    <property type="protein sequence ID" value="CUS05457.2"/>
    <property type="molecule type" value="Genomic_DNA"/>
</dbReference>
<dbReference type="RefSeq" id="WP_095044668.1">
    <property type="nucleotide sequence ID" value="NZ_LN890655.1"/>
</dbReference>
<feature type="transmembrane region" description="Helical" evidence="1">
    <location>
        <begin position="255"/>
        <end position="272"/>
    </location>
</feature>
<sequence>MRFTSGGALGIFVARVLGEALGLPGAWAAVALSGLLGAVGAWLLARRPLAQTWPALILLAYIVYPEPDMALAGRVAATTVLAVALVKLYPVRPRTVDPLSPQTSRVDWLLAALSTVAFFGLYVATLAPDVLAADSGELQVVAAQLGVAHPPGFPLYVMVAHLFTRLLPFVSPAYAVNLFSAVTSALTVGVVYLSAARLTGRRLPGLVAAVALGTATTFWSQATTANVRSLTGLFAALILYALIRFRGATVDGDKIAADCWLILTALFMGFGLTHHVSLLFLVAVGLLFILIVDRSLMRTPRRWLWPVVAGLAGLAPLLYLPLRAAAEVRGASPDLATWPGFLEHVLATGFRGDLFYYLAPGDLWQRLLIIGNVLTFQFGTLVLIGMGFGLVVLLWRDRRAAWLLGGAFTAYALVAATYRAPQTVEYMLPAYIAAALLLAAAVGHLPAIGARLGEAGKAAVALAVAFILMSAFGQGFANVSAAGRNHEATSARDYALTLLDGAPADSVILSHWHWATPLWYLQEVEGLRPDVDVRFVFPEGEPYEATWERRTRAELAAGRPVITTWVPVSPLPELPVPEPIGEALLYPTEARETLPESFTPTTVEVGAVQVVGYRLEQPQTGVLGPGVASVITVAWRPAGELQAGASLFLHVAGDGVIYAQDDRPAIAAADGLTLTQFRATPRLWLPTGSMIVYIGMAGDGVNDREVLTQVRTTSYAAAPLTRNRVSRVVMDSLLNRLVGYDWDHTLAERSRLYLHWRTTAGEYFTQTVDDAAIDSLTLAPYRGPWGVPVARWQFPRGRESGHYVPFGEGIVWTGETFNGVTLSPGEATVIDQAFHSARPINRDYVVSVRLIGLEPDGVHWAWWDLQDSVPAMGAIPTLKWIAGSFVRSPHRVTAAATATPGQTLTGALTLYDAFTNRPLPILDERMTAENPWVPLCEGVVDQ</sequence>
<accession>A0A170PJD7</accession>